<protein>
    <recommendedName>
        <fullName evidence="11">ABC transporter permease</fullName>
    </recommendedName>
</protein>
<gene>
    <name evidence="9" type="ORF">DXA50_01145</name>
</gene>
<evidence type="ECO:0000256" key="3">
    <source>
        <dbReference type="ARBA" id="ARBA00022692"/>
    </source>
</evidence>
<feature type="domain" description="ABC3 transporter permease C-terminal" evidence="7">
    <location>
        <begin position="658"/>
        <end position="771"/>
    </location>
</feature>
<keyword evidence="3 6" id="KW-0812">Transmembrane</keyword>
<dbReference type="GO" id="GO:0022857">
    <property type="term" value="F:transmembrane transporter activity"/>
    <property type="evidence" value="ECO:0007669"/>
    <property type="project" value="TreeGrafter"/>
</dbReference>
<keyword evidence="4 6" id="KW-1133">Transmembrane helix</keyword>
<evidence type="ECO:0000256" key="1">
    <source>
        <dbReference type="ARBA" id="ARBA00004651"/>
    </source>
</evidence>
<feature type="transmembrane region" description="Helical" evidence="6">
    <location>
        <begin position="658"/>
        <end position="679"/>
    </location>
</feature>
<feature type="domain" description="MacB-like periplasmic core" evidence="8">
    <location>
        <begin position="20"/>
        <end position="239"/>
    </location>
</feature>
<keyword evidence="2" id="KW-1003">Cell membrane</keyword>
<organism evidence="9 10">
    <name type="scientific">Butyricimonas virosa</name>
    <dbReference type="NCBI Taxonomy" id="544645"/>
    <lineage>
        <taxon>Bacteria</taxon>
        <taxon>Pseudomonadati</taxon>
        <taxon>Bacteroidota</taxon>
        <taxon>Bacteroidia</taxon>
        <taxon>Bacteroidales</taxon>
        <taxon>Odoribacteraceae</taxon>
        <taxon>Butyricimonas</taxon>
    </lineage>
</organism>
<evidence type="ECO:0000259" key="8">
    <source>
        <dbReference type="Pfam" id="PF12704"/>
    </source>
</evidence>
<evidence type="ECO:0000313" key="10">
    <source>
        <dbReference type="Proteomes" id="UP000286063"/>
    </source>
</evidence>
<sequence length="776" mass="88378">MQNVQFKIIFRGWIKNKTYTLISLISLITGITCCTLLVTFVIHEYNIAHSILNSKNCYLVQEQRKQDVHPNDAFISGESGVQLKNIYPEVKAYCVFRNEHLLFSEKAEEPDYMDAYSVTPNFTDFFKLLLLSGDLRKTLSSPNEIAVTRSFARQQFGIANPIGKSLTLGRYIVHFDGEKNIYKKIFEPCTITTVIDDSQKNFLHFGILRGLPDEEISQVTGFAFYIFIELSSKVTAPNFLTKINDRNEEVFKDRTIYLKPVEQLYFSKAKHLYEDGLIFKRDPSFVYLGMGVAILIFIIACFNHINICLTRTIQQLKTTGIQLISGESKQGIRKQLIMETGLLVMFSFIVSIGIIHVLIPYFNTFITSDLSLSDLYAGYTPLVLILLLGTIIIIPPLYVILKINKNSLSEILKNENKQKTILIRNIVITQFTISIILTTTVVNIHHQMDFATHCRPHANEILILGWGLYTVEDETTKAFYDQLVSIPEITHRTMSAITQNCTYGLDNMHVACTDADLSFFDFYDIQLLEGRLFSPGKQGLYEAIVNETFLKKQGITEPLGKTFQLGDETYTIIGVVADYPRDKLTREITPLFIRFSDTGSERHIIRIQPGTRKIVEEKINALWEQVAPGAIEIKTCSLSERYMEFHEEELQVMKILSIFSYISILLAGLGLFGLAWFSVENRRKEISLRKINGASENQIAVLLCARFIKWILIAFCIGAPIAYYCSAQWLTQFVYKNEISPVSFIFIGIAAVFIGTLTVAWQAFKASRMNPVDTIK</sequence>
<evidence type="ECO:0000259" key="7">
    <source>
        <dbReference type="Pfam" id="PF02687"/>
    </source>
</evidence>
<dbReference type="InterPro" id="IPR003838">
    <property type="entry name" value="ABC3_permease_C"/>
</dbReference>
<feature type="transmembrane region" description="Helical" evidence="6">
    <location>
        <begin position="699"/>
        <end position="724"/>
    </location>
</feature>
<evidence type="ECO:0000256" key="6">
    <source>
        <dbReference type="SAM" id="Phobius"/>
    </source>
</evidence>
<dbReference type="EMBL" id="QSCR01000001">
    <property type="protein sequence ID" value="RGY21480.1"/>
    <property type="molecule type" value="Genomic_DNA"/>
</dbReference>
<keyword evidence="5 6" id="KW-0472">Membrane</keyword>
<feature type="transmembrane region" description="Helical" evidence="6">
    <location>
        <begin position="422"/>
        <end position="444"/>
    </location>
</feature>
<feature type="domain" description="MacB-like periplasmic core" evidence="8">
    <location>
        <begin position="486"/>
        <end position="580"/>
    </location>
</feature>
<reference evidence="9 10" key="1">
    <citation type="submission" date="2018-08" db="EMBL/GenBank/DDBJ databases">
        <title>A genome reference for cultivated species of the human gut microbiota.</title>
        <authorList>
            <person name="Zou Y."/>
            <person name="Xue W."/>
            <person name="Luo G."/>
        </authorList>
    </citation>
    <scope>NUCLEOTIDE SEQUENCE [LARGE SCALE GENOMIC DNA]</scope>
    <source>
        <strain evidence="9 10">OF02-7</strain>
    </source>
</reference>
<evidence type="ECO:0000313" key="9">
    <source>
        <dbReference type="EMBL" id="RGY21480.1"/>
    </source>
</evidence>
<feature type="transmembrane region" description="Helical" evidence="6">
    <location>
        <begin position="21"/>
        <end position="42"/>
    </location>
</feature>
<dbReference type="InterPro" id="IPR025857">
    <property type="entry name" value="MacB_PCD"/>
</dbReference>
<dbReference type="OrthoDB" id="1385996at2"/>
<dbReference type="Proteomes" id="UP000286063">
    <property type="component" value="Unassembled WGS sequence"/>
</dbReference>
<name>A0A413IUD8_9BACT</name>
<proteinExistence type="predicted"/>
<dbReference type="GO" id="GO:0005886">
    <property type="term" value="C:plasma membrane"/>
    <property type="evidence" value="ECO:0007669"/>
    <property type="project" value="UniProtKB-SubCell"/>
</dbReference>
<dbReference type="AlphaFoldDB" id="A0A413IUD8"/>
<dbReference type="Pfam" id="PF12704">
    <property type="entry name" value="MacB_PCD"/>
    <property type="match status" value="2"/>
</dbReference>
<dbReference type="Pfam" id="PF02687">
    <property type="entry name" value="FtsX"/>
    <property type="match status" value="1"/>
</dbReference>
<dbReference type="InterPro" id="IPR050250">
    <property type="entry name" value="Macrolide_Exporter_MacB"/>
</dbReference>
<evidence type="ECO:0000256" key="4">
    <source>
        <dbReference type="ARBA" id="ARBA00022989"/>
    </source>
</evidence>
<feature type="transmembrane region" description="Helical" evidence="6">
    <location>
        <begin position="744"/>
        <end position="764"/>
    </location>
</feature>
<feature type="transmembrane region" description="Helical" evidence="6">
    <location>
        <begin position="382"/>
        <end position="401"/>
    </location>
</feature>
<dbReference type="PANTHER" id="PTHR30572:SF18">
    <property type="entry name" value="ABC-TYPE MACROLIDE FAMILY EXPORT SYSTEM PERMEASE COMPONENT 2"/>
    <property type="match status" value="1"/>
</dbReference>
<comment type="caution">
    <text evidence="9">The sequence shown here is derived from an EMBL/GenBank/DDBJ whole genome shotgun (WGS) entry which is preliminary data.</text>
</comment>
<accession>A0A413IUD8</accession>
<evidence type="ECO:0008006" key="11">
    <source>
        <dbReference type="Google" id="ProtNLM"/>
    </source>
</evidence>
<comment type="subcellular location">
    <subcellularLocation>
        <location evidence="1">Cell membrane</location>
        <topology evidence="1">Multi-pass membrane protein</topology>
    </subcellularLocation>
</comment>
<feature type="transmembrane region" description="Helical" evidence="6">
    <location>
        <begin position="342"/>
        <end position="362"/>
    </location>
</feature>
<dbReference type="RefSeq" id="WP_117774557.1">
    <property type="nucleotide sequence ID" value="NZ_CAJUBB010000046.1"/>
</dbReference>
<feature type="transmembrane region" description="Helical" evidence="6">
    <location>
        <begin position="285"/>
        <end position="309"/>
    </location>
</feature>
<dbReference type="PANTHER" id="PTHR30572">
    <property type="entry name" value="MEMBRANE COMPONENT OF TRANSPORTER-RELATED"/>
    <property type="match status" value="1"/>
</dbReference>
<evidence type="ECO:0000256" key="5">
    <source>
        <dbReference type="ARBA" id="ARBA00023136"/>
    </source>
</evidence>
<evidence type="ECO:0000256" key="2">
    <source>
        <dbReference type="ARBA" id="ARBA00022475"/>
    </source>
</evidence>